<dbReference type="InterPro" id="IPR012337">
    <property type="entry name" value="RNaseH-like_sf"/>
</dbReference>
<organism evidence="2">
    <name type="scientific">Fagus sylvatica</name>
    <name type="common">Beechnut</name>
    <dbReference type="NCBI Taxonomy" id="28930"/>
    <lineage>
        <taxon>Eukaryota</taxon>
        <taxon>Viridiplantae</taxon>
        <taxon>Streptophyta</taxon>
        <taxon>Embryophyta</taxon>
        <taxon>Tracheophyta</taxon>
        <taxon>Spermatophyta</taxon>
        <taxon>Magnoliopsida</taxon>
        <taxon>eudicotyledons</taxon>
        <taxon>Gunneridae</taxon>
        <taxon>Pentapetalae</taxon>
        <taxon>rosids</taxon>
        <taxon>fabids</taxon>
        <taxon>Fagales</taxon>
        <taxon>Fagaceae</taxon>
        <taxon>Fagus</taxon>
    </lineage>
</organism>
<dbReference type="InterPro" id="IPR044730">
    <property type="entry name" value="RNase_H-like_dom_plant"/>
</dbReference>
<dbReference type="InterPro" id="IPR053151">
    <property type="entry name" value="RNase_H-like"/>
</dbReference>
<name>A0A2N9J3M3_FAGSY</name>
<evidence type="ECO:0000313" key="2">
    <source>
        <dbReference type="EMBL" id="SPD31174.1"/>
    </source>
</evidence>
<dbReference type="Pfam" id="PF13456">
    <property type="entry name" value="RVT_3"/>
    <property type="match status" value="1"/>
</dbReference>
<dbReference type="GO" id="GO:0003676">
    <property type="term" value="F:nucleic acid binding"/>
    <property type="evidence" value="ECO:0007669"/>
    <property type="project" value="InterPro"/>
</dbReference>
<protein>
    <recommendedName>
        <fullName evidence="1">RNase H type-1 domain-containing protein</fullName>
    </recommendedName>
</protein>
<dbReference type="CDD" id="cd06222">
    <property type="entry name" value="RNase_H_like"/>
    <property type="match status" value="1"/>
</dbReference>
<dbReference type="PANTHER" id="PTHR47723">
    <property type="entry name" value="OS05G0353850 PROTEIN"/>
    <property type="match status" value="1"/>
</dbReference>
<reference evidence="2" key="1">
    <citation type="submission" date="2018-02" db="EMBL/GenBank/DDBJ databases">
        <authorList>
            <person name="Cohen D.B."/>
            <person name="Kent A.D."/>
        </authorList>
    </citation>
    <scope>NUCLEOTIDE SEQUENCE</scope>
</reference>
<accession>A0A2N9J3M3</accession>
<proteinExistence type="predicted"/>
<dbReference type="PROSITE" id="PS50879">
    <property type="entry name" value="RNASE_H_1"/>
    <property type="match status" value="1"/>
</dbReference>
<feature type="domain" description="RNase H type-1" evidence="1">
    <location>
        <begin position="396"/>
        <end position="526"/>
    </location>
</feature>
<dbReference type="SUPFAM" id="SSF53098">
    <property type="entry name" value="Ribonuclease H-like"/>
    <property type="match status" value="1"/>
</dbReference>
<sequence>MQSTALPSSTCSELDRLNRNFLWGSSSEKKKMHMVGWNKVCRPRNEGGLGLYTAKPRNIALLAKLNWRLFHEKDSLWAKTLLAKYCPHGPLDISARPKKSGSCIWRGLKMGNDVFKQGIRWVVNNGQQVSFWHDKWVGNSLLRDVIQGPLPPGENSFRVSDVIEGSGFWDFSRLSITLPSTTQDYIRAVHVCTISLQQDQLAWESSDGEFCLEKAYLLACTSPTINSSPSAWIWKVFTSPRICFFLWQCYHLSVPVRDTLASRGLNVPPYCPRCLVANETLIHMLRDCPDSISFWQALNIPVACKQSFSFPVSDWLHFNCTSTRSFDGTLSWQSVFAFGLWNLWLRRNQVIFNDRPCLPDPFTSTMSYAYEFFCLLGKCPKCRNLSPIPVKWTPPSMGWAKLNTDGSSMGNLGIAGGGGVIRDSFGVWVGGFSRAIGHTTSVQAELRALKDGLNLAIDLEIPYLDIEMDSLVAVNLVNSTVITNVFLSSIVGDCRCLLEKFERFTLKHIYREANGVADILAKAGCDQQVDFLCFSLAPAHVLAALDFDNSNVLRFRLI</sequence>
<dbReference type="Pfam" id="PF13966">
    <property type="entry name" value="zf-RVT"/>
    <property type="match status" value="1"/>
</dbReference>
<dbReference type="InterPro" id="IPR036397">
    <property type="entry name" value="RNaseH_sf"/>
</dbReference>
<gene>
    <name evidence="2" type="ORF">FSB_LOCUS59056</name>
</gene>
<dbReference type="InterPro" id="IPR002156">
    <property type="entry name" value="RNaseH_domain"/>
</dbReference>
<dbReference type="AlphaFoldDB" id="A0A2N9J3M3"/>
<dbReference type="Gene3D" id="3.30.420.10">
    <property type="entry name" value="Ribonuclease H-like superfamily/Ribonuclease H"/>
    <property type="match status" value="1"/>
</dbReference>
<dbReference type="GO" id="GO:0004523">
    <property type="term" value="F:RNA-DNA hybrid ribonuclease activity"/>
    <property type="evidence" value="ECO:0007669"/>
    <property type="project" value="InterPro"/>
</dbReference>
<dbReference type="EMBL" id="OIVN01006348">
    <property type="protein sequence ID" value="SPD31174.1"/>
    <property type="molecule type" value="Genomic_DNA"/>
</dbReference>
<dbReference type="PANTHER" id="PTHR47723:SF19">
    <property type="entry name" value="POLYNUCLEOTIDYL TRANSFERASE, RIBONUCLEASE H-LIKE SUPERFAMILY PROTEIN"/>
    <property type="match status" value="1"/>
</dbReference>
<evidence type="ECO:0000259" key="1">
    <source>
        <dbReference type="PROSITE" id="PS50879"/>
    </source>
</evidence>
<dbReference type="InterPro" id="IPR026960">
    <property type="entry name" value="RVT-Znf"/>
</dbReference>